<evidence type="ECO:0000256" key="2">
    <source>
        <dbReference type="ARBA" id="ARBA00004223"/>
    </source>
</evidence>
<dbReference type="Ensembl" id="ENSAMET00000046194.1">
    <property type="protein sequence ID" value="ENSAMEP00000032603.1"/>
    <property type="gene ID" value="ENSAMEG00000030239.1"/>
</dbReference>
<evidence type="ECO:0000313" key="12">
    <source>
        <dbReference type="Ensembl" id="ENSAMEP00000032603.1"/>
    </source>
</evidence>
<evidence type="ECO:0000256" key="6">
    <source>
        <dbReference type="ARBA" id="ARBA00022313"/>
    </source>
</evidence>
<dbReference type="GO" id="GO:0003756">
    <property type="term" value="F:protein disulfide isomerase activity"/>
    <property type="evidence" value="ECO:0007669"/>
    <property type="project" value="UniProtKB-EC"/>
</dbReference>
<evidence type="ECO:0000256" key="7">
    <source>
        <dbReference type="ARBA" id="ARBA00022824"/>
    </source>
</evidence>
<evidence type="ECO:0000313" key="13">
    <source>
        <dbReference type="Proteomes" id="UP000008912"/>
    </source>
</evidence>
<dbReference type="GO" id="GO:0006457">
    <property type="term" value="P:protein folding"/>
    <property type="evidence" value="ECO:0007669"/>
    <property type="project" value="TreeGrafter"/>
</dbReference>
<reference evidence="12" key="2">
    <citation type="submission" date="2025-08" db="UniProtKB">
        <authorList>
            <consortium name="Ensembl"/>
        </authorList>
    </citation>
    <scope>IDENTIFICATION</scope>
</reference>
<comment type="similarity">
    <text evidence="4">Belongs to the protein disulfide isomerase family.</text>
</comment>
<dbReference type="Proteomes" id="UP000008912">
    <property type="component" value="Unassembled WGS sequence"/>
</dbReference>
<evidence type="ECO:0000256" key="3">
    <source>
        <dbReference type="ARBA" id="ARBA00004319"/>
    </source>
</evidence>
<sequence length="80" mass="8884">HESCKQFVVVAENFDEIVNNEGKDVLIEFYAPWCGHCKNLEPKYKEPGLRRAASVVGKRSHCGHGDPAAAVLFNFLPLVS</sequence>
<reference evidence="12 13" key="1">
    <citation type="journal article" date="2010" name="Nature">
        <title>The sequence and de novo assembly of the giant panda genome.</title>
        <authorList>
            <person name="Li R."/>
            <person name="Fan W."/>
            <person name="Tian G."/>
            <person name="Zhu H."/>
            <person name="He L."/>
            <person name="Cai J."/>
            <person name="Huang Q."/>
            <person name="Cai Q."/>
            <person name="Li B."/>
            <person name="Bai Y."/>
            <person name="Zhang Z."/>
            <person name="Zhang Y."/>
            <person name="Wang W."/>
            <person name="Li J."/>
            <person name="Wei F."/>
            <person name="Li H."/>
            <person name="Jian M."/>
            <person name="Li J."/>
            <person name="Zhang Z."/>
            <person name="Nielsen R."/>
            <person name="Li D."/>
            <person name="Gu W."/>
            <person name="Yang Z."/>
            <person name="Xuan Z."/>
            <person name="Ryder O.A."/>
            <person name="Leung F.C."/>
            <person name="Zhou Y."/>
            <person name="Cao J."/>
            <person name="Sun X."/>
            <person name="Fu Y."/>
            <person name="Fang X."/>
            <person name="Guo X."/>
            <person name="Wang B."/>
            <person name="Hou R."/>
            <person name="Shen F."/>
            <person name="Mu B."/>
            <person name="Ni P."/>
            <person name="Lin R."/>
            <person name="Qian W."/>
            <person name="Wang G."/>
            <person name="Yu C."/>
            <person name="Nie W."/>
            <person name="Wang J."/>
            <person name="Wu Z."/>
            <person name="Liang H."/>
            <person name="Min J."/>
            <person name="Wu Q."/>
            <person name="Cheng S."/>
            <person name="Ruan J."/>
            <person name="Wang M."/>
            <person name="Shi Z."/>
            <person name="Wen M."/>
            <person name="Liu B."/>
            <person name="Ren X."/>
            <person name="Zheng H."/>
            <person name="Dong D."/>
            <person name="Cook K."/>
            <person name="Shan G."/>
            <person name="Zhang H."/>
            <person name="Kosiol C."/>
            <person name="Xie X."/>
            <person name="Lu Z."/>
            <person name="Zheng H."/>
            <person name="Li Y."/>
            <person name="Steiner C.C."/>
            <person name="Lam T.T."/>
            <person name="Lin S."/>
            <person name="Zhang Q."/>
            <person name="Li G."/>
            <person name="Tian J."/>
            <person name="Gong T."/>
            <person name="Liu H."/>
            <person name="Zhang D."/>
            <person name="Fang L."/>
            <person name="Ye C."/>
            <person name="Zhang J."/>
            <person name="Hu W."/>
            <person name="Xu A."/>
            <person name="Ren Y."/>
            <person name="Zhang G."/>
            <person name="Bruford M.W."/>
            <person name="Li Q."/>
            <person name="Ma L."/>
            <person name="Guo Y."/>
            <person name="An N."/>
            <person name="Hu Y."/>
            <person name="Zheng Y."/>
            <person name="Shi Y."/>
            <person name="Li Z."/>
            <person name="Liu Q."/>
            <person name="Chen Y."/>
            <person name="Zhao J."/>
            <person name="Qu N."/>
            <person name="Zhao S."/>
            <person name="Tian F."/>
            <person name="Wang X."/>
            <person name="Wang H."/>
            <person name="Xu L."/>
            <person name="Liu X."/>
            <person name="Vinar T."/>
            <person name="Wang Y."/>
            <person name="Lam T.W."/>
            <person name="Yiu S.M."/>
            <person name="Liu S."/>
            <person name="Zhang H."/>
            <person name="Li D."/>
            <person name="Huang Y."/>
            <person name="Wang X."/>
            <person name="Yang G."/>
            <person name="Jiang Z."/>
            <person name="Wang J."/>
            <person name="Qin N."/>
            <person name="Li L."/>
            <person name="Li J."/>
            <person name="Bolund L."/>
            <person name="Kristiansen K."/>
            <person name="Wong G.K."/>
            <person name="Olson M."/>
            <person name="Zhang X."/>
            <person name="Li S."/>
            <person name="Yang H."/>
            <person name="Wang J."/>
            <person name="Wang J."/>
        </authorList>
    </citation>
    <scope>NUCLEOTIDE SEQUENCE [LARGE SCALE GENOMIC DNA]</scope>
</reference>
<dbReference type="SUPFAM" id="SSF52833">
    <property type="entry name" value="Thioredoxin-like"/>
    <property type="match status" value="1"/>
</dbReference>
<keyword evidence="9" id="KW-0676">Redox-active center</keyword>
<dbReference type="InterPro" id="IPR036249">
    <property type="entry name" value="Thioredoxin-like_sf"/>
</dbReference>
<dbReference type="Gene3D" id="3.40.30.10">
    <property type="entry name" value="Glutaredoxin"/>
    <property type="match status" value="1"/>
</dbReference>
<comment type="subcellular location">
    <subcellularLocation>
        <location evidence="3">Endoplasmic reticulum lumen</location>
    </subcellularLocation>
    <subcellularLocation>
        <location evidence="2">Melanosome</location>
    </subcellularLocation>
</comment>
<evidence type="ECO:0000256" key="1">
    <source>
        <dbReference type="ARBA" id="ARBA00001182"/>
    </source>
</evidence>
<evidence type="ECO:0000256" key="5">
    <source>
        <dbReference type="ARBA" id="ARBA00012723"/>
    </source>
</evidence>
<dbReference type="GO" id="GO:0042470">
    <property type="term" value="C:melanosome"/>
    <property type="evidence" value="ECO:0007669"/>
    <property type="project" value="UniProtKB-SubCell"/>
</dbReference>
<dbReference type="GO" id="GO:0009986">
    <property type="term" value="C:cell surface"/>
    <property type="evidence" value="ECO:0007669"/>
    <property type="project" value="TreeGrafter"/>
</dbReference>
<dbReference type="AlphaFoldDB" id="A0A7N5JZN3"/>
<dbReference type="GeneTree" id="ENSGT01010000229204"/>
<evidence type="ECO:0000259" key="11">
    <source>
        <dbReference type="Pfam" id="PF00085"/>
    </source>
</evidence>
<name>A0A7N5JZN3_AILME</name>
<dbReference type="PROSITE" id="PS00194">
    <property type="entry name" value="THIOREDOXIN_1"/>
    <property type="match status" value="1"/>
</dbReference>
<evidence type="ECO:0000256" key="10">
    <source>
        <dbReference type="ARBA" id="ARBA00045713"/>
    </source>
</evidence>
<dbReference type="InterPro" id="IPR013766">
    <property type="entry name" value="Thioredoxin_domain"/>
</dbReference>
<evidence type="ECO:0000256" key="8">
    <source>
        <dbReference type="ARBA" id="ARBA00023235"/>
    </source>
</evidence>
<feature type="domain" description="Thioredoxin" evidence="11">
    <location>
        <begin position="8"/>
        <end position="46"/>
    </location>
</feature>
<proteinExistence type="inferred from homology"/>
<dbReference type="EC" id="5.3.4.1" evidence="5"/>
<comment type="catalytic activity">
    <reaction evidence="1">
        <text>Catalyzes the rearrangement of -S-S- bonds in proteins.</text>
        <dbReference type="EC" id="5.3.4.1"/>
    </reaction>
</comment>
<dbReference type="PANTHER" id="PTHR18929">
    <property type="entry name" value="PROTEIN DISULFIDE ISOMERASE"/>
    <property type="match status" value="1"/>
</dbReference>
<reference evidence="12" key="3">
    <citation type="submission" date="2025-09" db="UniProtKB">
        <authorList>
            <consortium name="Ensembl"/>
        </authorList>
    </citation>
    <scope>IDENTIFICATION</scope>
</reference>
<dbReference type="InterPro" id="IPR017937">
    <property type="entry name" value="Thioredoxin_CS"/>
</dbReference>
<dbReference type="PANTHER" id="PTHR18929:SF132">
    <property type="entry name" value="PROTEIN DISULFIDE-ISOMERASE A3"/>
    <property type="match status" value="1"/>
</dbReference>
<organism evidence="12 13">
    <name type="scientific">Ailuropoda melanoleuca</name>
    <name type="common">Giant panda</name>
    <dbReference type="NCBI Taxonomy" id="9646"/>
    <lineage>
        <taxon>Eukaryota</taxon>
        <taxon>Metazoa</taxon>
        <taxon>Chordata</taxon>
        <taxon>Craniata</taxon>
        <taxon>Vertebrata</taxon>
        <taxon>Euteleostomi</taxon>
        <taxon>Mammalia</taxon>
        <taxon>Eutheria</taxon>
        <taxon>Laurasiatheria</taxon>
        <taxon>Carnivora</taxon>
        <taxon>Caniformia</taxon>
        <taxon>Ursidae</taxon>
        <taxon>Ailuropoda</taxon>
    </lineage>
</organism>
<protein>
    <recommendedName>
        <fullName evidence="6">Protein disulfide-isomerase A3</fullName>
        <ecNumber evidence="5">5.3.4.1</ecNumber>
    </recommendedName>
</protein>
<keyword evidence="8" id="KW-0413">Isomerase</keyword>
<dbReference type="GO" id="GO:0005788">
    <property type="term" value="C:endoplasmic reticulum lumen"/>
    <property type="evidence" value="ECO:0007669"/>
    <property type="project" value="UniProtKB-SubCell"/>
</dbReference>
<accession>A0A7N5JZN3</accession>
<dbReference type="GO" id="GO:0034976">
    <property type="term" value="P:response to endoplasmic reticulum stress"/>
    <property type="evidence" value="ECO:0007669"/>
    <property type="project" value="TreeGrafter"/>
</dbReference>
<dbReference type="Pfam" id="PF00085">
    <property type="entry name" value="Thioredoxin"/>
    <property type="match status" value="1"/>
</dbReference>
<evidence type="ECO:0000256" key="9">
    <source>
        <dbReference type="ARBA" id="ARBA00023284"/>
    </source>
</evidence>
<evidence type="ECO:0000256" key="4">
    <source>
        <dbReference type="ARBA" id="ARBA00006347"/>
    </source>
</evidence>
<dbReference type="InParanoid" id="A0A7N5JZN3"/>
<keyword evidence="13" id="KW-1185">Reference proteome</keyword>
<keyword evidence="7" id="KW-0256">Endoplasmic reticulum</keyword>
<comment type="function">
    <text evidence="10">Protein disulfide isomerase that catalyzes the formation, isomerization, and reduction or oxidation of disulfide bonds in client proteins and functions as a protein folding chaperone. Core component of the major histocompatibility complex class I (MHC I) peptide loading complex where it functions as an essential folding chaperone for TAPBP. Through TAPBP, assists the dynamic assembly of the MHC I complex with high affinity antigens in the endoplasmic reticulum. Therefore, plays a crucial role in the presentation of antigens to cytotoxic T cells in adaptive immunity.</text>
</comment>